<comment type="function">
    <text evidence="8">Member of the two-component regulatory system DctB/DctD involved in the transport of C4-dicarboxylates. DctB functions as a membrane-associated protein kinase that phosphorylates DctD in response to environmental signals.</text>
</comment>
<evidence type="ECO:0000259" key="10">
    <source>
        <dbReference type="PROSITE" id="PS50109"/>
    </source>
</evidence>
<evidence type="ECO:0000256" key="5">
    <source>
        <dbReference type="ARBA" id="ARBA00022777"/>
    </source>
</evidence>
<dbReference type="Pfam" id="PF02518">
    <property type="entry name" value="HATPase_c"/>
    <property type="match status" value="1"/>
</dbReference>
<dbReference type="SUPFAM" id="SSF55874">
    <property type="entry name" value="ATPase domain of HSP90 chaperone/DNA topoisomerase II/histidine kinase"/>
    <property type="match status" value="1"/>
</dbReference>
<dbReference type="InterPro" id="IPR003594">
    <property type="entry name" value="HATPase_dom"/>
</dbReference>
<keyword evidence="7 8" id="KW-0902">Two-component regulatory system</keyword>
<dbReference type="SUPFAM" id="SSF47384">
    <property type="entry name" value="Homodimeric domain of signal transducing histidine kinase"/>
    <property type="match status" value="1"/>
</dbReference>
<dbReference type="Gene3D" id="1.10.287.130">
    <property type="match status" value="1"/>
</dbReference>
<dbReference type="InterPro" id="IPR036097">
    <property type="entry name" value="HisK_dim/P_sf"/>
</dbReference>
<accession>A0ABT4VR88</accession>
<dbReference type="InterPro" id="IPR036890">
    <property type="entry name" value="HATPase_C_sf"/>
</dbReference>
<keyword evidence="8" id="KW-0997">Cell inner membrane</keyword>
<dbReference type="InterPro" id="IPR004358">
    <property type="entry name" value="Sig_transdc_His_kin-like_C"/>
</dbReference>
<dbReference type="Gene3D" id="3.30.450.20">
    <property type="entry name" value="PAS domain"/>
    <property type="match status" value="2"/>
</dbReference>
<evidence type="ECO:0000256" key="3">
    <source>
        <dbReference type="ARBA" id="ARBA00022679"/>
    </source>
</evidence>
<comment type="subcellular location">
    <subcellularLocation>
        <location evidence="8">Cell inner membrane</location>
    </subcellularLocation>
</comment>
<proteinExistence type="predicted"/>
<comment type="caution">
    <text evidence="11">The sequence shown here is derived from an EMBL/GenBank/DDBJ whole genome shotgun (WGS) entry which is preliminary data.</text>
</comment>
<evidence type="ECO:0000313" key="12">
    <source>
        <dbReference type="Proteomes" id="UP001148313"/>
    </source>
</evidence>
<dbReference type="Proteomes" id="UP001148313">
    <property type="component" value="Unassembled WGS sequence"/>
</dbReference>
<dbReference type="PROSITE" id="PS50109">
    <property type="entry name" value="HIS_KIN"/>
    <property type="match status" value="1"/>
</dbReference>
<keyword evidence="3 8" id="KW-0808">Transferase</keyword>
<keyword evidence="8" id="KW-0812">Transmembrane</keyword>
<evidence type="ECO:0000256" key="4">
    <source>
        <dbReference type="ARBA" id="ARBA00022741"/>
    </source>
</evidence>
<dbReference type="PRINTS" id="PR00344">
    <property type="entry name" value="BCTRLSENSOR"/>
</dbReference>
<dbReference type="Gene3D" id="3.30.565.10">
    <property type="entry name" value="Histidine kinase-like ATPase, C-terminal domain"/>
    <property type="match status" value="1"/>
</dbReference>
<organism evidence="11 12">
    <name type="scientific">Hoeflea poritis</name>
    <dbReference type="NCBI Taxonomy" id="2993659"/>
    <lineage>
        <taxon>Bacteria</taxon>
        <taxon>Pseudomonadati</taxon>
        <taxon>Pseudomonadota</taxon>
        <taxon>Alphaproteobacteria</taxon>
        <taxon>Hyphomicrobiales</taxon>
        <taxon>Rhizobiaceae</taxon>
        <taxon>Hoeflea</taxon>
    </lineage>
</organism>
<dbReference type="PANTHER" id="PTHR43065">
    <property type="entry name" value="SENSOR HISTIDINE KINASE"/>
    <property type="match status" value="1"/>
</dbReference>
<gene>
    <name evidence="11" type="ORF">OOZ53_17795</name>
</gene>
<keyword evidence="5 8" id="KW-0418">Kinase</keyword>
<evidence type="ECO:0000256" key="1">
    <source>
        <dbReference type="ARBA" id="ARBA00000085"/>
    </source>
</evidence>
<evidence type="ECO:0000313" key="11">
    <source>
        <dbReference type="EMBL" id="MDA4847218.1"/>
    </source>
</evidence>
<feature type="transmembrane region" description="Helical" evidence="8">
    <location>
        <begin position="272"/>
        <end position="296"/>
    </location>
</feature>
<keyword evidence="8" id="KW-0472">Membrane</keyword>
<dbReference type="InterPro" id="IPR005467">
    <property type="entry name" value="His_kinase_dom"/>
</dbReference>
<feature type="coiled-coil region" evidence="9">
    <location>
        <begin position="333"/>
        <end position="360"/>
    </location>
</feature>
<dbReference type="CDD" id="cd00082">
    <property type="entry name" value="HisKA"/>
    <property type="match status" value="1"/>
</dbReference>
<dbReference type="InterPro" id="IPR003661">
    <property type="entry name" value="HisK_dim/P_dom"/>
</dbReference>
<keyword evidence="9" id="KW-0175">Coiled coil</keyword>
<keyword evidence="8" id="KW-1003">Cell membrane</keyword>
<dbReference type="EMBL" id="JAPJZH010000011">
    <property type="protein sequence ID" value="MDA4847218.1"/>
    <property type="molecule type" value="Genomic_DNA"/>
</dbReference>
<dbReference type="CDD" id="cd00075">
    <property type="entry name" value="HATPase"/>
    <property type="match status" value="1"/>
</dbReference>
<dbReference type="GO" id="GO:0005524">
    <property type="term" value="F:ATP binding"/>
    <property type="evidence" value="ECO:0007669"/>
    <property type="project" value="UniProtKB-KW"/>
</dbReference>
<reference evidence="11" key="1">
    <citation type="submission" date="2022-11" db="EMBL/GenBank/DDBJ databases">
        <title>Hoeflea poritis sp. nov., isolated from scleractinian coral Porites lutea.</title>
        <authorList>
            <person name="Zhang G."/>
            <person name="Wei Q."/>
            <person name="Cai L."/>
        </authorList>
    </citation>
    <scope>NUCLEOTIDE SEQUENCE</scope>
    <source>
        <strain evidence="11">E7-10</strain>
    </source>
</reference>
<name>A0ABT4VR88_9HYPH</name>
<protein>
    <recommendedName>
        <fullName evidence="8">C4-dicarboxylate transport sensor protein</fullName>
        <ecNumber evidence="8">2.7.13.3</ecNumber>
    </recommendedName>
</protein>
<evidence type="ECO:0000256" key="7">
    <source>
        <dbReference type="ARBA" id="ARBA00023012"/>
    </source>
</evidence>
<keyword evidence="4 8" id="KW-0547">Nucleotide-binding</keyword>
<dbReference type="SMART" id="SM00388">
    <property type="entry name" value="HisKA"/>
    <property type="match status" value="1"/>
</dbReference>
<sequence length="591" mass="64254">MNNLSRMVSGASNRRNFRRTRVITACAVCLFGLAAVYFTAQWWRDRAEQQLESKAAETLAVQAEALSGILDKYRLLPPLLSREESIIALFDDPDRDMSEAARRKAIEIAGRSGAKEVAFLHTDGRVLATAGGLFTGNREEHVRLLEAVRQGRLGRQAISLDSEQRAYAFAFGVRQDNVLIGAIAVYVDFDPVEATWSLSTNPIFITDPTGTVFLTNQPLWRLQHLDTLMSEARTPGHYLVGGKVLHSDLTRHLPLLDWQLHVLSDERPLVTAAWTGGIIAALVSLLVGALAFVVVMRREGQLLRMRRDRAASLRLERLVRERTKALSDTNVSLSREIDERRQTEEQLRKTQAELVQAAKLAALGQMSAAISHEFNQPLAAIRTYSDNAHRFLDKGNTGTVSDNLTRISGLVDRMAQLSQSLLSFSRKPGTTVKAIPIAPVLDEALMLVLPRARKAGVKVETKIEGGPHRVLGGQIRLSQVFVNLINNGIDAIAGAGTENGQVTLTVCEDGDAVVVRVEDNGPGIPPERRDSIFEPFFTTKDVGAGIGIGLSIASSIVADFGGSIAVGESDSGGACFAVRLRAADASDIAAE</sequence>
<dbReference type="InterPro" id="IPR017055">
    <property type="entry name" value="Sig_transdc_His_kinase_DctB"/>
</dbReference>
<keyword evidence="12" id="KW-1185">Reference proteome</keyword>
<dbReference type="PIRSF" id="PIRSF036431">
    <property type="entry name" value="STHK_DctB"/>
    <property type="match status" value="1"/>
</dbReference>
<keyword evidence="8" id="KW-1133">Transmembrane helix</keyword>
<feature type="transmembrane region" description="Helical" evidence="8">
    <location>
        <begin position="21"/>
        <end position="43"/>
    </location>
</feature>
<keyword evidence="6 8" id="KW-0067">ATP-binding</keyword>
<dbReference type="Pfam" id="PF00512">
    <property type="entry name" value="HisKA"/>
    <property type="match status" value="1"/>
</dbReference>
<evidence type="ECO:0000256" key="8">
    <source>
        <dbReference type="PIRNR" id="PIRNR036431"/>
    </source>
</evidence>
<dbReference type="EC" id="2.7.13.3" evidence="8"/>
<feature type="domain" description="Histidine kinase" evidence="10">
    <location>
        <begin position="369"/>
        <end position="584"/>
    </location>
</feature>
<dbReference type="SMART" id="SM00387">
    <property type="entry name" value="HATPase_c"/>
    <property type="match status" value="1"/>
</dbReference>
<comment type="catalytic activity">
    <reaction evidence="1 8">
        <text>ATP + protein L-histidine = ADP + protein N-phospho-L-histidine.</text>
        <dbReference type="EC" id="2.7.13.3"/>
    </reaction>
</comment>
<keyword evidence="2" id="KW-0597">Phosphoprotein</keyword>
<evidence type="ECO:0000256" key="6">
    <source>
        <dbReference type="ARBA" id="ARBA00022840"/>
    </source>
</evidence>
<evidence type="ECO:0000256" key="2">
    <source>
        <dbReference type="ARBA" id="ARBA00022553"/>
    </source>
</evidence>
<dbReference type="PANTHER" id="PTHR43065:SF46">
    <property type="entry name" value="C4-DICARBOXYLATE TRANSPORT SENSOR PROTEIN DCTB"/>
    <property type="match status" value="1"/>
</dbReference>
<evidence type="ECO:0000256" key="9">
    <source>
        <dbReference type="SAM" id="Coils"/>
    </source>
</evidence>